<evidence type="ECO:0000259" key="11">
    <source>
        <dbReference type="PROSITE" id="PS51755"/>
    </source>
</evidence>
<keyword evidence="2 8" id="KW-0597">Phosphoprotein</keyword>
<feature type="modified residue" description="4-aspartylphosphate" evidence="8">
    <location>
        <position position="53"/>
    </location>
</feature>
<evidence type="ECO:0000313" key="13">
    <source>
        <dbReference type="Proteomes" id="UP000254051"/>
    </source>
</evidence>
<dbReference type="SMART" id="SM00448">
    <property type="entry name" value="REC"/>
    <property type="match status" value="1"/>
</dbReference>
<dbReference type="InterPro" id="IPR016032">
    <property type="entry name" value="Sig_transdc_resp-reg_C-effctor"/>
</dbReference>
<dbReference type="GO" id="GO:0000156">
    <property type="term" value="F:phosphorelay response regulator activity"/>
    <property type="evidence" value="ECO:0007669"/>
    <property type="project" value="TreeGrafter"/>
</dbReference>
<dbReference type="CDD" id="cd00383">
    <property type="entry name" value="trans_reg_C"/>
    <property type="match status" value="1"/>
</dbReference>
<sequence length="233" mass="26847">MNESILIVDDEKEIADLIEVYLKNDGYTVYKLYNGVEALKCIESTKLDMAILDVMLPDIDGFHICQKIREKYFFPIIMLTAKVEDADKIMGLTIGADDYITKPFNPLEVVARVKTQLRRYMKYNGNNEEAAVSIKEYDLKGLIINKDTHKCTLFGKELKLTPIEFSILWYLCEHQGSVVSSEELFEAVWGEKYLDNNNTVMAHIGRLREKMNEPAKKPKFIKTVWGVGYTIEK</sequence>
<dbReference type="PROSITE" id="PS51755">
    <property type="entry name" value="OMPR_PHOB"/>
    <property type="match status" value="1"/>
</dbReference>
<dbReference type="AlphaFoldDB" id="A0A316A263"/>
<proteinExistence type="predicted"/>
<keyword evidence="6" id="KW-0804">Transcription</keyword>
<dbReference type="InterPro" id="IPR001867">
    <property type="entry name" value="OmpR/PhoB-type_DNA-bd"/>
</dbReference>
<dbReference type="NCBIfam" id="NF033117">
    <property type="entry name" value="vanR_ACDEGLN"/>
    <property type="match status" value="1"/>
</dbReference>
<dbReference type="Gene3D" id="3.40.50.2300">
    <property type="match status" value="1"/>
</dbReference>
<dbReference type="GO" id="GO:0000976">
    <property type="term" value="F:transcription cis-regulatory region binding"/>
    <property type="evidence" value="ECO:0007669"/>
    <property type="project" value="TreeGrafter"/>
</dbReference>
<dbReference type="Gene3D" id="6.10.250.690">
    <property type="match status" value="1"/>
</dbReference>
<dbReference type="Gene3D" id="1.10.10.10">
    <property type="entry name" value="Winged helix-like DNA-binding domain superfamily/Winged helix DNA-binding domain"/>
    <property type="match status" value="1"/>
</dbReference>
<dbReference type="InterPro" id="IPR011006">
    <property type="entry name" value="CheY-like_superfamily"/>
</dbReference>
<evidence type="ECO:0000259" key="10">
    <source>
        <dbReference type="PROSITE" id="PS50110"/>
    </source>
</evidence>
<dbReference type="Pfam" id="PF00486">
    <property type="entry name" value="Trans_reg_C"/>
    <property type="match status" value="1"/>
</dbReference>
<evidence type="ECO:0000256" key="9">
    <source>
        <dbReference type="PROSITE-ProRule" id="PRU01091"/>
    </source>
</evidence>
<comment type="function">
    <text evidence="7">May play the central regulatory role in sporulation. It may be an element of the effector pathway responsible for the activation of sporulation genes in response to nutritional stress. Spo0A may act in concert with spo0H (a sigma factor) to control the expression of some genes that are critical to the sporulation process.</text>
</comment>
<dbReference type="OrthoDB" id="9790442at2"/>
<dbReference type="InterPro" id="IPR036388">
    <property type="entry name" value="WH-like_DNA-bd_sf"/>
</dbReference>
<keyword evidence="5 9" id="KW-0238">DNA-binding</keyword>
<evidence type="ECO:0000256" key="2">
    <source>
        <dbReference type="ARBA" id="ARBA00022553"/>
    </source>
</evidence>
<dbReference type="InterPro" id="IPR058211">
    <property type="entry name" value="VanR-like"/>
</dbReference>
<dbReference type="FunFam" id="1.10.10.10:FF:000018">
    <property type="entry name" value="DNA-binding response regulator ResD"/>
    <property type="match status" value="1"/>
</dbReference>
<keyword evidence="4" id="KW-0805">Transcription regulation</keyword>
<dbReference type="GO" id="GO:0032993">
    <property type="term" value="C:protein-DNA complex"/>
    <property type="evidence" value="ECO:0007669"/>
    <property type="project" value="TreeGrafter"/>
</dbReference>
<feature type="domain" description="OmpR/PhoB-type" evidence="11">
    <location>
        <begin position="134"/>
        <end position="233"/>
    </location>
</feature>
<keyword evidence="13" id="KW-1185">Reference proteome</keyword>
<reference evidence="13" key="1">
    <citation type="submission" date="2017-07" db="EMBL/GenBank/DDBJ databases">
        <authorList>
            <person name="Varghese N."/>
            <person name="Submissions S."/>
        </authorList>
    </citation>
    <scope>NUCLEOTIDE SEQUENCE [LARGE SCALE GENOMIC DNA]</scope>
    <source>
        <strain evidence="13">NLAE-zl-C134</strain>
    </source>
</reference>
<evidence type="ECO:0000256" key="4">
    <source>
        <dbReference type="ARBA" id="ARBA00023015"/>
    </source>
</evidence>
<keyword evidence="3" id="KW-0902">Two-component regulatory system</keyword>
<protein>
    <recommendedName>
        <fullName evidence="1">Stage 0 sporulation protein A homolog</fullName>
    </recommendedName>
</protein>
<dbReference type="FunFam" id="3.40.50.2300:FF:000001">
    <property type="entry name" value="DNA-binding response regulator PhoB"/>
    <property type="match status" value="1"/>
</dbReference>
<dbReference type="Proteomes" id="UP000254051">
    <property type="component" value="Unassembled WGS sequence"/>
</dbReference>
<organism evidence="12 13">
    <name type="scientific">Faecalicatena contorta</name>
    <dbReference type="NCBI Taxonomy" id="39482"/>
    <lineage>
        <taxon>Bacteria</taxon>
        <taxon>Bacillati</taxon>
        <taxon>Bacillota</taxon>
        <taxon>Clostridia</taxon>
        <taxon>Lachnospirales</taxon>
        <taxon>Lachnospiraceae</taxon>
        <taxon>Faecalicatena</taxon>
    </lineage>
</organism>
<name>A0A316A263_9FIRM</name>
<dbReference type="SUPFAM" id="SSF46894">
    <property type="entry name" value="C-terminal effector domain of the bipartite response regulators"/>
    <property type="match status" value="1"/>
</dbReference>
<dbReference type="SUPFAM" id="SSF52172">
    <property type="entry name" value="CheY-like"/>
    <property type="match status" value="1"/>
</dbReference>
<gene>
    <name evidence="12" type="ORF">SAMN05216529_102416</name>
</gene>
<feature type="domain" description="Response regulatory" evidence="10">
    <location>
        <begin position="4"/>
        <end position="117"/>
    </location>
</feature>
<dbReference type="GO" id="GO:0005829">
    <property type="term" value="C:cytosol"/>
    <property type="evidence" value="ECO:0007669"/>
    <property type="project" value="TreeGrafter"/>
</dbReference>
<evidence type="ECO:0000256" key="8">
    <source>
        <dbReference type="PROSITE-ProRule" id="PRU00169"/>
    </source>
</evidence>
<dbReference type="Pfam" id="PF00072">
    <property type="entry name" value="Response_reg"/>
    <property type="match status" value="1"/>
</dbReference>
<dbReference type="SMART" id="SM00862">
    <property type="entry name" value="Trans_reg_C"/>
    <property type="match status" value="1"/>
</dbReference>
<dbReference type="CDD" id="cd17574">
    <property type="entry name" value="REC_OmpR"/>
    <property type="match status" value="1"/>
</dbReference>
<evidence type="ECO:0000256" key="7">
    <source>
        <dbReference type="ARBA" id="ARBA00024867"/>
    </source>
</evidence>
<evidence type="ECO:0000256" key="1">
    <source>
        <dbReference type="ARBA" id="ARBA00018672"/>
    </source>
</evidence>
<evidence type="ECO:0000256" key="3">
    <source>
        <dbReference type="ARBA" id="ARBA00023012"/>
    </source>
</evidence>
<evidence type="ECO:0000313" key="12">
    <source>
        <dbReference type="EMBL" id="SUQ13198.1"/>
    </source>
</evidence>
<evidence type="ECO:0000256" key="5">
    <source>
        <dbReference type="ARBA" id="ARBA00023125"/>
    </source>
</evidence>
<evidence type="ECO:0000256" key="6">
    <source>
        <dbReference type="ARBA" id="ARBA00023163"/>
    </source>
</evidence>
<accession>A0A316A263</accession>
<dbReference type="PANTHER" id="PTHR48111">
    <property type="entry name" value="REGULATOR OF RPOS"/>
    <property type="match status" value="1"/>
</dbReference>
<dbReference type="InterPro" id="IPR001789">
    <property type="entry name" value="Sig_transdc_resp-reg_receiver"/>
</dbReference>
<dbReference type="EMBL" id="UHJJ01000002">
    <property type="protein sequence ID" value="SUQ13198.1"/>
    <property type="molecule type" value="Genomic_DNA"/>
</dbReference>
<feature type="DNA-binding region" description="OmpR/PhoB-type" evidence="9">
    <location>
        <begin position="134"/>
        <end position="233"/>
    </location>
</feature>
<dbReference type="GO" id="GO:0006355">
    <property type="term" value="P:regulation of DNA-templated transcription"/>
    <property type="evidence" value="ECO:0007669"/>
    <property type="project" value="InterPro"/>
</dbReference>
<dbReference type="PROSITE" id="PS50110">
    <property type="entry name" value="RESPONSE_REGULATORY"/>
    <property type="match status" value="1"/>
</dbReference>
<dbReference type="RefSeq" id="WP_109709183.1">
    <property type="nucleotide sequence ID" value="NZ_QGDS01000002.1"/>
</dbReference>
<dbReference type="InterPro" id="IPR039420">
    <property type="entry name" value="WalR-like"/>
</dbReference>
<dbReference type="PANTHER" id="PTHR48111:SF2">
    <property type="entry name" value="RESPONSE REGULATOR SAER"/>
    <property type="match status" value="1"/>
</dbReference>